<keyword evidence="2" id="KW-1185">Reference proteome</keyword>
<dbReference type="Proteomes" id="UP000572907">
    <property type="component" value="Unassembled WGS sequence"/>
</dbReference>
<evidence type="ECO:0000313" key="1">
    <source>
        <dbReference type="EMBL" id="MBB3078015.1"/>
    </source>
</evidence>
<dbReference type="EMBL" id="JACHXE010000004">
    <property type="protein sequence ID" value="MBB3078015.1"/>
    <property type="molecule type" value="Genomic_DNA"/>
</dbReference>
<evidence type="ECO:0000313" key="2">
    <source>
        <dbReference type="Proteomes" id="UP000572907"/>
    </source>
</evidence>
<dbReference type="RefSeq" id="WP_184594217.1">
    <property type="nucleotide sequence ID" value="NZ_BMUP01000006.1"/>
</dbReference>
<proteinExistence type="predicted"/>
<sequence>MTARVWTLNPARAADYACDRTAGVLTRADREERLPRLGYREVCGGR</sequence>
<protein>
    <submittedName>
        <fullName evidence="1">Uncharacterized protein</fullName>
    </submittedName>
</protein>
<accession>A0A7W5F2V7</accession>
<name>A0A7W5F2V7_9ACTN</name>
<reference evidence="1 2" key="1">
    <citation type="submission" date="2020-08" db="EMBL/GenBank/DDBJ databases">
        <title>Genomic Encyclopedia of Type Strains, Phase III (KMG-III): the genomes of soil and plant-associated and newly described type strains.</title>
        <authorList>
            <person name="Whitman W."/>
        </authorList>
    </citation>
    <scope>NUCLEOTIDE SEQUENCE [LARGE SCALE GENOMIC DNA]</scope>
    <source>
        <strain evidence="1 2">CECT 3237</strain>
    </source>
</reference>
<comment type="caution">
    <text evidence="1">The sequence shown here is derived from an EMBL/GenBank/DDBJ whole genome shotgun (WGS) entry which is preliminary data.</text>
</comment>
<dbReference type="AlphaFoldDB" id="A0A7W5F2V7"/>
<organism evidence="1 2">
    <name type="scientific">Streptomyces violarus</name>
    <dbReference type="NCBI Taxonomy" id="67380"/>
    <lineage>
        <taxon>Bacteria</taxon>
        <taxon>Bacillati</taxon>
        <taxon>Actinomycetota</taxon>
        <taxon>Actinomycetes</taxon>
        <taxon>Kitasatosporales</taxon>
        <taxon>Streptomycetaceae</taxon>
        <taxon>Streptomyces</taxon>
    </lineage>
</organism>
<gene>
    <name evidence="1" type="ORF">FHS41_004522</name>
</gene>